<evidence type="ECO:0000313" key="3">
    <source>
        <dbReference type="Proteomes" id="UP001597116"/>
    </source>
</evidence>
<name>A0ABW3QC16_9BACT</name>
<dbReference type="RefSeq" id="WP_379884827.1">
    <property type="nucleotide sequence ID" value="NZ_JBHTLP010000019.1"/>
</dbReference>
<accession>A0ABW3QC16</accession>
<comment type="caution">
    <text evidence="2">The sequence shown here is derived from an EMBL/GenBank/DDBJ whole genome shotgun (WGS) entry which is preliminary data.</text>
</comment>
<dbReference type="InterPro" id="IPR009325">
    <property type="entry name" value="DUF983"/>
</dbReference>
<proteinExistence type="predicted"/>
<feature type="transmembrane region" description="Helical" evidence="1">
    <location>
        <begin position="87"/>
        <end position="105"/>
    </location>
</feature>
<keyword evidence="1" id="KW-0472">Membrane</keyword>
<protein>
    <submittedName>
        <fullName evidence="2">DUF983 domain-containing protein</fullName>
    </submittedName>
</protein>
<evidence type="ECO:0000313" key="2">
    <source>
        <dbReference type="EMBL" id="MFD1143854.1"/>
    </source>
</evidence>
<dbReference type="Pfam" id="PF06170">
    <property type="entry name" value="DUF983"/>
    <property type="match status" value="1"/>
</dbReference>
<keyword evidence="1" id="KW-0812">Transmembrane</keyword>
<gene>
    <name evidence="2" type="ORF">ACFQ4C_22200</name>
</gene>
<organism evidence="2 3">
    <name type="scientific">Larkinella insperata</name>
    <dbReference type="NCBI Taxonomy" id="332158"/>
    <lineage>
        <taxon>Bacteria</taxon>
        <taxon>Pseudomonadati</taxon>
        <taxon>Bacteroidota</taxon>
        <taxon>Cytophagia</taxon>
        <taxon>Cytophagales</taxon>
        <taxon>Spirosomataceae</taxon>
        <taxon>Larkinella</taxon>
    </lineage>
</organism>
<reference evidence="3" key="1">
    <citation type="journal article" date="2019" name="Int. J. Syst. Evol. Microbiol.">
        <title>The Global Catalogue of Microorganisms (GCM) 10K type strain sequencing project: providing services to taxonomists for standard genome sequencing and annotation.</title>
        <authorList>
            <consortium name="The Broad Institute Genomics Platform"/>
            <consortium name="The Broad Institute Genome Sequencing Center for Infectious Disease"/>
            <person name="Wu L."/>
            <person name="Ma J."/>
        </authorList>
    </citation>
    <scope>NUCLEOTIDE SEQUENCE [LARGE SCALE GENOMIC DNA]</scope>
    <source>
        <strain evidence="3">CCUG 55608</strain>
    </source>
</reference>
<keyword evidence="1" id="KW-1133">Transmembrane helix</keyword>
<sequence length="129" mass="14780">MANVSKSQAVSAGLCPRCRQGKIFKYSLYNIRRFDEMYEHCPNCGLRYEIEPGYFWGAMFVSYALSGGVALVAGFLIFYALNDPDGWTYVLIICPLLVLITPVNFRLSRVLWLHYVSGISYDPEKRTEF</sequence>
<evidence type="ECO:0000256" key="1">
    <source>
        <dbReference type="SAM" id="Phobius"/>
    </source>
</evidence>
<dbReference type="Proteomes" id="UP001597116">
    <property type="component" value="Unassembled WGS sequence"/>
</dbReference>
<feature type="transmembrane region" description="Helical" evidence="1">
    <location>
        <begin position="54"/>
        <end position="81"/>
    </location>
</feature>
<dbReference type="EMBL" id="JBHTLP010000019">
    <property type="protein sequence ID" value="MFD1143854.1"/>
    <property type="molecule type" value="Genomic_DNA"/>
</dbReference>
<keyword evidence="3" id="KW-1185">Reference proteome</keyword>